<evidence type="ECO:0000256" key="1">
    <source>
        <dbReference type="ARBA" id="ARBA00004259"/>
    </source>
</evidence>
<keyword evidence="5" id="KW-0653">Protein transport</keyword>
<dbReference type="SUPFAM" id="SSF117289">
    <property type="entry name" value="Nucleoporin domain"/>
    <property type="match status" value="1"/>
</dbReference>
<dbReference type="Gene3D" id="1.20.58.1380">
    <property type="match status" value="1"/>
</dbReference>
<dbReference type="Gene3D" id="2.130.10.10">
    <property type="entry name" value="YVTN repeat-like/Quinoprotein amine dehydrogenase"/>
    <property type="match status" value="1"/>
</dbReference>
<dbReference type="PANTHER" id="PTHR13405:SF11">
    <property type="entry name" value="NUCLEAR PORE COMPLEX PROTEIN NUP133"/>
    <property type="match status" value="1"/>
</dbReference>
<evidence type="ECO:0000256" key="2">
    <source>
        <dbReference type="ARBA" id="ARBA00005569"/>
    </source>
</evidence>
<reference evidence="10" key="1">
    <citation type="submission" date="2022-11" db="UniProtKB">
        <authorList>
            <consortium name="WormBaseParasite"/>
        </authorList>
    </citation>
    <scope>IDENTIFICATION</scope>
</reference>
<dbReference type="GO" id="GO:0006606">
    <property type="term" value="P:protein import into nucleus"/>
    <property type="evidence" value="ECO:0007669"/>
    <property type="project" value="TreeGrafter"/>
</dbReference>
<comment type="subcellular location">
    <subcellularLocation>
        <location evidence="1">Nucleus envelope</location>
    </subcellularLocation>
</comment>
<dbReference type="Proteomes" id="UP000887540">
    <property type="component" value="Unplaced"/>
</dbReference>
<evidence type="ECO:0000259" key="8">
    <source>
        <dbReference type="Pfam" id="PF03177"/>
    </source>
</evidence>
<accession>A0A914EPN9</accession>
<keyword evidence="9" id="KW-1185">Reference proteome</keyword>
<name>A0A914EPN9_9BILA</name>
<keyword evidence="3" id="KW-0813">Transport</keyword>
<feature type="domain" description="Nucleoporin Nup133/Nup155-like C-terminal" evidence="8">
    <location>
        <begin position="759"/>
        <end position="890"/>
    </location>
</feature>
<evidence type="ECO:0000313" key="9">
    <source>
        <dbReference type="Proteomes" id="UP000887540"/>
    </source>
</evidence>
<keyword evidence="6" id="KW-0811">Translocation</keyword>
<evidence type="ECO:0000256" key="6">
    <source>
        <dbReference type="ARBA" id="ARBA00023010"/>
    </source>
</evidence>
<dbReference type="WBParaSite" id="ACRNAN_scaffold98.g23077.t1">
    <property type="protein sequence ID" value="ACRNAN_scaffold98.g23077.t1"/>
    <property type="gene ID" value="ACRNAN_scaffold98.g23077"/>
</dbReference>
<dbReference type="GO" id="GO:0017056">
    <property type="term" value="F:structural constituent of nuclear pore"/>
    <property type="evidence" value="ECO:0007669"/>
    <property type="project" value="InterPro"/>
</dbReference>
<dbReference type="AlphaFoldDB" id="A0A914EPN9"/>
<sequence>MSDLELCIDSVECEYPGFVTECFSFSNERFNLSARINIDGFCSLLFNKQLFVWNCAQQDRSKLPKCYRLPVPSTGLSYDDSSICFYKRDGQKLPGVLVISPEGTIRHWPEIGDAYKDQVVELNSEVAFSIVHIESTDYVHRFLLSTTTSSFFVIEILNSASERPNQLTWFNLDLNKKRAFTRRMSVLLWGSPITEKLNKTLILPTPINDIELVCIYSDSLHFYSIKKSSTIGEVNVCDAAYIHFSSELKSDVSFLKKNYQISILDSVLFNDGVLFLMAMVNSLDDELSLALGFISMGNLNARKELDKFNIFDCSTIKIDKDTLSRTTLHAPTANDYCVLIFTKDVVAVFNPLSEDKSQPYITPFDDELLGSGVYESQCYIILKNIGVSTIRILPRDYDLSFWTKFHSHLEPIEEFPKDNKSLLKKSFAAFCSKNLKLAESPVKSLLSGIIDGLSDLIINFVKQILDDAPMNDPRWNPDNKTNLDETISRDRSSLMLLRDQLIDKLAFYKMYIIFLNHFDITSKLSSSMPTFENRSAKAMLVEFGEKLHCMLFFVELIIGYSLPFIEDLVRKIARICAARSSSAINTQLSDYDHFCKEITRVDQFILSITNSESDEFAKNAGNMIMKKEMIMQLSAFFVTIINAITRVREEAWSIKLDENASTWLNHPPFLNNFIRHLTLTLDLLSTGKLDKESYASILEQNVYIARFVLGEQNRWQRDNSSIINRFYDLGEKALAVSLAEEFLDFTTLIRHCYESRSENEQRNLLEHYKKQFAKNDFDLFLYEYYRKKGMVSHLLEEKGGRVENFLSSYENINWIKNISNGEYDKARDILKAMSYESIDASKKQSLLSLGKLAAICSGKQDPIEMSELNHGLRLLIHQKKISPVIQRRINPQNRPLNVDEIVNADLQEETLEGYLKALLVAAVLLESPQSDPQRNSASLEDIKERIWHSALSKDNWSTFPVNESFEQNADESFFANLLGRFIELAIPKRIKKELIPEANTIFESFVASQRGINSESRKLVRHFLGTTIEASQRVLENIEA</sequence>
<keyword evidence="4" id="KW-0509">mRNA transport</keyword>
<dbReference type="Pfam" id="PF03177">
    <property type="entry name" value="Nucleoporin_C"/>
    <property type="match status" value="1"/>
</dbReference>
<evidence type="ECO:0000313" key="10">
    <source>
        <dbReference type="WBParaSite" id="ACRNAN_scaffold98.g23077.t1"/>
    </source>
</evidence>
<organism evidence="9 10">
    <name type="scientific">Acrobeloides nanus</name>
    <dbReference type="NCBI Taxonomy" id="290746"/>
    <lineage>
        <taxon>Eukaryota</taxon>
        <taxon>Metazoa</taxon>
        <taxon>Ecdysozoa</taxon>
        <taxon>Nematoda</taxon>
        <taxon>Chromadorea</taxon>
        <taxon>Rhabditida</taxon>
        <taxon>Tylenchina</taxon>
        <taxon>Cephalobomorpha</taxon>
        <taxon>Cephaloboidea</taxon>
        <taxon>Cephalobidae</taxon>
        <taxon>Acrobeloides</taxon>
    </lineage>
</organism>
<protein>
    <recommendedName>
        <fullName evidence="8">Nucleoporin Nup133/Nup155-like C-terminal domain-containing protein</fullName>
    </recommendedName>
</protein>
<dbReference type="InterPro" id="IPR015943">
    <property type="entry name" value="WD40/YVTN_repeat-like_dom_sf"/>
</dbReference>
<dbReference type="GO" id="GO:0031080">
    <property type="term" value="C:nuclear pore outer ring"/>
    <property type="evidence" value="ECO:0007669"/>
    <property type="project" value="TreeGrafter"/>
</dbReference>
<dbReference type="PANTHER" id="PTHR13405">
    <property type="entry name" value="NUCLEAR PORE COMPLEX PROTEIN NUP133"/>
    <property type="match status" value="1"/>
</dbReference>
<dbReference type="GO" id="GO:0016973">
    <property type="term" value="P:poly(A)+ mRNA export from nucleus"/>
    <property type="evidence" value="ECO:0007669"/>
    <property type="project" value="TreeGrafter"/>
</dbReference>
<evidence type="ECO:0000256" key="4">
    <source>
        <dbReference type="ARBA" id="ARBA00022816"/>
    </source>
</evidence>
<dbReference type="GO" id="GO:0000972">
    <property type="term" value="P:transcription-dependent tethering of RNA polymerase II gene DNA at nuclear periphery"/>
    <property type="evidence" value="ECO:0007669"/>
    <property type="project" value="TreeGrafter"/>
</dbReference>
<evidence type="ECO:0000256" key="7">
    <source>
        <dbReference type="ARBA" id="ARBA00023242"/>
    </source>
</evidence>
<comment type="similarity">
    <text evidence="2">Belongs to the nucleoporin Nup133 family.</text>
</comment>
<keyword evidence="7" id="KW-0539">Nucleus</keyword>
<proteinExistence type="inferred from homology"/>
<dbReference type="InterPro" id="IPR037624">
    <property type="entry name" value="Nup133-like"/>
</dbReference>
<evidence type="ECO:0000256" key="3">
    <source>
        <dbReference type="ARBA" id="ARBA00022448"/>
    </source>
</evidence>
<evidence type="ECO:0000256" key="5">
    <source>
        <dbReference type="ARBA" id="ARBA00022927"/>
    </source>
</evidence>
<dbReference type="InterPro" id="IPR007187">
    <property type="entry name" value="Nucleoporin_Nup133/Nup155_C"/>
</dbReference>